<sequence length="685" mass="77972">MGNTPSRHEDLSKNPFLGRFCGKEPIPLDDQFWSRFLSYNMRPPLTRNDQIELDSRLDVCCRQLLDNNLNTGNVGSLIQICLIRINELLTQPDSENIMPAWQTYNALFSVRCILKFLIETLGEDDMVKHIEAQLSQDNVDSLLPVRLQSFFEGLVEIIVDVPLCEFTYLVHLEAINCLLVLLSVQLFSQTPAEYSTVYRIVMNEELNAHAPVMICTLLNNFAEQTHAPPGLLTPQPGSSIVFSIAAGLWNVITKGIGGSSKSAQVSQGGNVEELEKIRDTETPLASQSLLLLLVLTNHWTASRNPYRDALFAFANAEDDCQIQSETQCAFKFNTDKLFKTICKLPNTDEVTLILYMMLYRNPNVKQYIMKRDDIQLLVIPILRILYNAPDNTSHHIYMSLIILLILSEDETFNKKVHDTMLKGITWYTERSISEISLGGLLILVVIRTIQYNMLKMRDRYLHTNCLAALANMSSQFRSLHPYVSQRLISLFETLAKKHAKLEASVRAQSSSTSVTVNIVANGASTNSDLIQDLTILEEVLRMVLEIINSTLTHQISHNPNLVYTLLYKKDTFQPYRTHSAFQDIVQNIDSVINFFSHKLEENGEAQLGVNEVLAAIQQGTSQWPKDRLRKFPELKFKYVEEEQPEEFFIPYVWSVVCQSALLHWNAENIRLFSPAQNEQTTIIVC</sequence>
<evidence type="ECO:0000313" key="1">
    <source>
        <dbReference type="EMBL" id="KAJ8675887.1"/>
    </source>
</evidence>
<dbReference type="Proteomes" id="UP001239111">
    <property type="component" value="Chromosome 2"/>
</dbReference>
<keyword evidence="2" id="KW-1185">Reference proteome</keyword>
<protein>
    <submittedName>
        <fullName evidence="1">Uncharacterized protein</fullName>
    </submittedName>
</protein>
<reference evidence="1" key="1">
    <citation type="submission" date="2023-04" db="EMBL/GenBank/DDBJ databases">
        <title>A chromosome-level genome assembly of the parasitoid wasp Eretmocerus hayati.</title>
        <authorList>
            <person name="Zhong Y."/>
            <person name="Liu S."/>
            <person name="Liu Y."/>
        </authorList>
    </citation>
    <scope>NUCLEOTIDE SEQUENCE</scope>
    <source>
        <strain evidence="1">ZJU_SS_LIU_2023</strain>
    </source>
</reference>
<accession>A0ACC2NXP1</accession>
<gene>
    <name evidence="1" type="ORF">QAD02_011673</name>
</gene>
<name>A0ACC2NXP1_9HYME</name>
<organism evidence="1 2">
    <name type="scientific">Eretmocerus hayati</name>
    <dbReference type="NCBI Taxonomy" id="131215"/>
    <lineage>
        <taxon>Eukaryota</taxon>
        <taxon>Metazoa</taxon>
        <taxon>Ecdysozoa</taxon>
        <taxon>Arthropoda</taxon>
        <taxon>Hexapoda</taxon>
        <taxon>Insecta</taxon>
        <taxon>Pterygota</taxon>
        <taxon>Neoptera</taxon>
        <taxon>Endopterygota</taxon>
        <taxon>Hymenoptera</taxon>
        <taxon>Apocrita</taxon>
        <taxon>Proctotrupomorpha</taxon>
        <taxon>Chalcidoidea</taxon>
        <taxon>Aphelinidae</taxon>
        <taxon>Aphelininae</taxon>
        <taxon>Eretmocerus</taxon>
    </lineage>
</organism>
<dbReference type="EMBL" id="CM056742">
    <property type="protein sequence ID" value="KAJ8675887.1"/>
    <property type="molecule type" value="Genomic_DNA"/>
</dbReference>
<proteinExistence type="predicted"/>
<comment type="caution">
    <text evidence="1">The sequence shown here is derived from an EMBL/GenBank/DDBJ whole genome shotgun (WGS) entry which is preliminary data.</text>
</comment>
<evidence type="ECO:0000313" key="2">
    <source>
        <dbReference type="Proteomes" id="UP001239111"/>
    </source>
</evidence>